<evidence type="ECO:0000256" key="1">
    <source>
        <dbReference type="SAM" id="MobiDB-lite"/>
    </source>
</evidence>
<proteinExistence type="predicted"/>
<dbReference type="Proteomes" id="UP001418222">
    <property type="component" value="Unassembled WGS sequence"/>
</dbReference>
<evidence type="ECO:0000313" key="2">
    <source>
        <dbReference type="EMBL" id="KAK8917033.1"/>
    </source>
</evidence>
<keyword evidence="3" id="KW-1185">Reference proteome</keyword>
<feature type="compositionally biased region" description="Basic and acidic residues" evidence="1">
    <location>
        <begin position="113"/>
        <end position="134"/>
    </location>
</feature>
<accession>A0AAP0AWX9</accession>
<evidence type="ECO:0000313" key="3">
    <source>
        <dbReference type="Proteomes" id="UP001418222"/>
    </source>
</evidence>
<dbReference type="EMBL" id="JBBWWQ010000020">
    <property type="protein sequence ID" value="KAK8917033.1"/>
    <property type="molecule type" value="Genomic_DNA"/>
</dbReference>
<feature type="region of interest" description="Disordered" evidence="1">
    <location>
        <begin position="98"/>
        <end position="134"/>
    </location>
</feature>
<comment type="caution">
    <text evidence="2">The sequence shown here is derived from an EMBL/GenBank/DDBJ whole genome shotgun (WGS) entry which is preliminary data.</text>
</comment>
<reference evidence="2 3" key="1">
    <citation type="journal article" date="2022" name="Nat. Plants">
        <title>Genomes of leafy and leafless Platanthera orchids illuminate the evolution of mycoheterotrophy.</title>
        <authorList>
            <person name="Li M.H."/>
            <person name="Liu K.W."/>
            <person name="Li Z."/>
            <person name="Lu H.C."/>
            <person name="Ye Q.L."/>
            <person name="Zhang D."/>
            <person name="Wang J.Y."/>
            <person name="Li Y.F."/>
            <person name="Zhong Z.M."/>
            <person name="Liu X."/>
            <person name="Yu X."/>
            <person name="Liu D.K."/>
            <person name="Tu X.D."/>
            <person name="Liu B."/>
            <person name="Hao Y."/>
            <person name="Liao X.Y."/>
            <person name="Jiang Y.T."/>
            <person name="Sun W.H."/>
            <person name="Chen J."/>
            <person name="Chen Y.Q."/>
            <person name="Ai Y."/>
            <person name="Zhai J.W."/>
            <person name="Wu S.S."/>
            <person name="Zhou Z."/>
            <person name="Hsiao Y.Y."/>
            <person name="Wu W.L."/>
            <person name="Chen Y.Y."/>
            <person name="Lin Y.F."/>
            <person name="Hsu J.L."/>
            <person name="Li C.Y."/>
            <person name="Wang Z.W."/>
            <person name="Zhao X."/>
            <person name="Zhong W.Y."/>
            <person name="Ma X.K."/>
            <person name="Ma L."/>
            <person name="Huang J."/>
            <person name="Chen G.Z."/>
            <person name="Huang M.Z."/>
            <person name="Huang L."/>
            <person name="Peng D.H."/>
            <person name="Luo Y.B."/>
            <person name="Zou S.Q."/>
            <person name="Chen S.P."/>
            <person name="Lan S."/>
            <person name="Tsai W.C."/>
            <person name="Van de Peer Y."/>
            <person name="Liu Z.J."/>
        </authorList>
    </citation>
    <scope>NUCLEOTIDE SEQUENCE [LARGE SCALE GENOMIC DNA]</scope>
    <source>
        <strain evidence="2">Lor287</strain>
    </source>
</reference>
<organism evidence="2 3">
    <name type="scientific">Platanthera zijinensis</name>
    <dbReference type="NCBI Taxonomy" id="2320716"/>
    <lineage>
        <taxon>Eukaryota</taxon>
        <taxon>Viridiplantae</taxon>
        <taxon>Streptophyta</taxon>
        <taxon>Embryophyta</taxon>
        <taxon>Tracheophyta</taxon>
        <taxon>Spermatophyta</taxon>
        <taxon>Magnoliopsida</taxon>
        <taxon>Liliopsida</taxon>
        <taxon>Asparagales</taxon>
        <taxon>Orchidaceae</taxon>
        <taxon>Orchidoideae</taxon>
        <taxon>Orchideae</taxon>
        <taxon>Orchidinae</taxon>
        <taxon>Platanthera</taxon>
    </lineage>
</organism>
<sequence>MILTKLGHVKDLGQSTGCDADLASIDDGFNFLRGTGKIDLVVPLEPWIPESLSLERSENNAALMPTVSLTRYVKTSTKIQRKILIYYIKKDLKVENFEPEEHEQQSEGNCIESTKKQNKKEPASWISKTEHKGD</sequence>
<name>A0AAP0AWX9_9ASPA</name>
<protein>
    <submittedName>
        <fullName evidence="2">Uncharacterized protein</fullName>
    </submittedName>
</protein>
<dbReference type="AlphaFoldDB" id="A0AAP0AWX9"/>
<gene>
    <name evidence="2" type="ORF">KSP39_PZI022276</name>
</gene>